<proteinExistence type="predicted"/>
<dbReference type="CDD" id="cd06661">
    <property type="entry name" value="GGCT_like"/>
    <property type="match status" value="1"/>
</dbReference>
<dbReference type="PANTHER" id="PTHR12935:SF0">
    <property type="entry name" value="GAMMA-GLUTAMYLCYCLOTRANSFERASE"/>
    <property type="match status" value="1"/>
</dbReference>
<organism evidence="2 3">
    <name type="scientific">Laceyella putida</name>
    <dbReference type="NCBI Taxonomy" id="110101"/>
    <lineage>
        <taxon>Bacteria</taxon>
        <taxon>Bacillati</taxon>
        <taxon>Bacillota</taxon>
        <taxon>Bacilli</taxon>
        <taxon>Bacillales</taxon>
        <taxon>Thermoactinomycetaceae</taxon>
        <taxon>Laceyella</taxon>
    </lineage>
</organism>
<reference evidence="3" key="1">
    <citation type="journal article" date="2019" name="Int. J. Syst. Evol. Microbiol.">
        <title>The Global Catalogue of Microorganisms (GCM) 10K type strain sequencing project: providing services to taxonomists for standard genome sequencing and annotation.</title>
        <authorList>
            <consortium name="The Broad Institute Genomics Platform"/>
            <consortium name="The Broad Institute Genome Sequencing Center for Infectious Disease"/>
            <person name="Wu L."/>
            <person name="Ma J."/>
        </authorList>
    </citation>
    <scope>NUCLEOTIDE SEQUENCE [LARGE SCALE GENOMIC DNA]</scope>
    <source>
        <strain evidence="3">CGMCC 1.12942</strain>
    </source>
</reference>
<keyword evidence="3" id="KW-1185">Reference proteome</keyword>
<keyword evidence="2" id="KW-0808">Transferase</keyword>
<gene>
    <name evidence="2" type="ORF">ACFQNG_09305</name>
</gene>
<evidence type="ECO:0000313" key="2">
    <source>
        <dbReference type="EMBL" id="MFC7441356.1"/>
    </source>
</evidence>
<dbReference type="EC" id="2.3.2.-" evidence="2"/>
<sequence length="157" mass="17679">MLHYFAYGSCMDEHSFKGTVGAGNYSVLGVASLPDYRLAFTLYSEHRQGGVADIVAAKGERVEGVLYLLHPDALPDLDKREGVDIGHYRRIRVKVWHQGSLVEAETYTVVNKASEEIKPSEAYLKLIYNGAVGQLSPAYRRRLAEQWNKRFGVRSFL</sequence>
<dbReference type="PANTHER" id="PTHR12935">
    <property type="entry name" value="GAMMA-GLUTAMYLCYCLOTRANSFERASE"/>
    <property type="match status" value="1"/>
</dbReference>
<dbReference type="Gene3D" id="3.10.490.10">
    <property type="entry name" value="Gamma-glutamyl cyclotransferase-like"/>
    <property type="match status" value="1"/>
</dbReference>
<dbReference type="GO" id="GO:0016746">
    <property type="term" value="F:acyltransferase activity"/>
    <property type="evidence" value="ECO:0007669"/>
    <property type="project" value="UniProtKB-KW"/>
</dbReference>
<dbReference type="SUPFAM" id="SSF110857">
    <property type="entry name" value="Gamma-glutamyl cyclotransferase-like"/>
    <property type="match status" value="1"/>
</dbReference>
<protein>
    <submittedName>
        <fullName evidence="2">Gamma-glutamylcyclotransferase family protein</fullName>
        <ecNumber evidence="2">2.3.2.-</ecNumber>
    </submittedName>
</protein>
<comment type="caution">
    <text evidence="2">The sequence shown here is derived from an EMBL/GenBank/DDBJ whole genome shotgun (WGS) entry which is preliminary data.</text>
</comment>
<dbReference type="Proteomes" id="UP001596500">
    <property type="component" value="Unassembled WGS sequence"/>
</dbReference>
<keyword evidence="1" id="KW-0456">Lyase</keyword>
<dbReference type="Pfam" id="PF13772">
    <property type="entry name" value="AIG2_2"/>
    <property type="match status" value="1"/>
</dbReference>
<dbReference type="InterPro" id="IPR017939">
    <property type="entry name" value="G-Glutamylcylcotransferase"/>
</dbReference>
<evidence type="ECO:0000256" key="1">
    <source>
        <dbReference type="ARBA" id="ARBA00023239"/>
    </source>
</evidence>
<keyword evidence="2" id="KW-0012">Acyltransferase</keyword>
<dbReference type="RefSeq" id="WP_379864646.1">
    <property type="nucleotide sequence ID" value="NZ_JBHTBW010000021.1"/>
</dbReference>
<evidence type="ECO:0000313" key="3">
    <source>
        <dbReference type="Proteomes" id="UP001596500"/>
    </source>
</evidence>
<dbReference type="InterPro" id="IPR036568">
    <property type="entry name" value="GGCT-like_sf"/>
</dbReference>
<dbReference type="InterPro" id="IPR013024">
    <property type="entry name" value="GGCT-like"/>
</dbReference>
<dbReference type="EMBL" id="JBHTBW010000021">
    <property type="protein sequence ID" value="MFC7441356.1"/>
    <property type="molecule type" value="Genomic_DNA"/>
</dbReference>
<name>A0ABW2RK58_9BACL</name>
<accession>A0ABW2RK58</accession>